<accession>A0A0E0G0H2</accession>
<dbReference type="EnsemblPlants" id="ONIVA02G01990.1">
    <property type="protein sequence ID" value="ONIVA02G01990.1"/>
    <property type="gene ID" value="ONIVA02G01990"/>
</dbReference>
<reference evidence="1" key="2">
    <citation type="submission" date="2018-04" db="EMBL/GenBank/DDBJ databases">
        <title>OnivRS2 (Oryza nivara Reference Sequence Version 2).</title>
        <authorList>
            <person name="Zhang J."/>
            <person name="Kudrna D."/>
            <person name="Lee S."/>
            <person name="Talag J."/>
            <person name="Rajasekar S."/>
            <person name="Welchert J."/>
            <person name="Hsing Y.-I."/>
            <person name="Wing R.A."/>
        </authorList>
    </citation>
    <scope>NUCLEOTIDE SEQUENCE [LARGE SCALE GENOMIC DNA]</scope>
    <source>
        <strain evidence="1">SL10</strain>
    </source>
</reference>
<dbReference type="OMA" id="HRNIYCT"/>
<organism evidence="1">
    <name type="scientific">Oryza nivara</name>
    <name type="common">Indian wild rice</name>
    <name type="synonym">Oryza sativa f. spontanea</name>
    <dbReference type="NCBI Taxonomy" id="4536"/>
    <lineage>
        <taxon>Eukaryota</taxon>
        <taxon>Viridiplantae</taxon>
        <taxon>Streptophyta</taxon>
        <taxon>Embryophyta</taxon>
        <taxon>Tracheophyta</taxon>
        <taxon>Spermatophyta</taxon>
        <taxon>Magnoliopsida</taxon>
        <taxon>Liliopsida</taxon>
        <taxon>Poales</taxon>
        <taxon>Poaceae</taxon>
        <taxon>BOP clade</taxon>
        <taxon>Oryzoideae</taxon>
        <taxon>Oryzeae</taxon>
        <taxon>Oryzinae</taxon>
        <taxon>Oryza</taxon>
    </lineage>
</organism>
<sequence>MDEHRNIYCTDRWNCLFCDQEVETIDHILVQCPKSCQRRRQRGGDDDEVEEEEGGCLVGRKRKVERKVRERGEGRGREGEEALERVEATQTDACALLFLLTSLSPALFSAFANSPRTIPDRCCNRTIIAPLAMIRACSTAAFRRFLELSVDLDAFLISIAAAAVAAVAGGGGGD</sequence>
<dbReference type="AlphaFoldDB" id="A0A0E0G0H2"/>
<evidence type="ECO:0000313" key="1">
    <source>
        <dbReference type="EnsemblPlants" id="ONIVA02G01990.1"/>
    </source>
</evidence>
<protein>
    <submittedName>
        <fullName evidence="1">Uncharacterized protein</fullName>
    </submittedName>
</protein>
<evidence type="ECO:0000313" key="2">
    <source>
        <dbReference type="Proteomes" id="UP000006591"/>
    </source>
</evidence>
<keyword evidence="2" id="KW-1185">Reference proteome</keyword>
<name>A0A0E0G0H2_ORYNI</name>
<dbReference type="Gramene" id="ONIVA02G01990.1">
    <property type="protein sequence ID" value="ONIVA02G01990.1"/>
    <property type="gene ID" value="ONIVA02G01990"/>
</dbReference>
<dbReference type="Proteomes" id="UP000006591">
    <property type="component" value="Chromosome 2"/>
</dbReference>
<proteinExistence type="predicted"/>
<dbReference type="HOGENOM" id="CLU_095144_0_0_1"/>
<reference evidence="1" key="1">
    <citation type="submission" date="2015-04" db="UniProtKB">
        <authorList>
            <consortium name="EnsemblPlants"/>
        </authorList>
    </citation>
    <scope>IDENTIFICATION</scope>
    <source>
        <strain evidence="1">SL10</strain>
    </source>
</reference>